<dbReference type="InterPro" id="IPR019432">
    <property type="entry name" value="Acyltransferase_MbtK/IucB-like"/>
</dbReference>
<dbReference type="EMBL" id="MSCO01000002">
    <property type="protein sequence ID" value="PQJ85013.1"/>
    <property type="molecule type" value="Genomic_DNA"/>
</dbReference>
<dbReference type="PANTHER" id="PTHR31438:SF1">
    <property type="entry name" value="LYSINE N-ACYLTRANSFERASE C17G9.06C-RELATED"/>
    <property type="match status" value="1"/>
</dbReference>
<reference evidence="4 5" key="1">
    <citation type="submission" date="2016-12" db="EMBL/GenBank/DDBJ databases">
        <title>Diversity of luminous bacteria.</title>
        <authorList>
            <person name="Yoshizawa S."/>
            <person name="Kogure K."/>
        </authorList>
    </citation>
    <scope>NUCLEOTIDE SEQUENCE [LARGE SCALE GENOMIC DNA]</scope>
    <source>
        <strain evidence="4 5">ATCC 33715</strain>
    </source>
</reference>
<keyword evidence="4" id="KW-0808">Transferase</keyword>
<protein>
    <submittedName>
        <fullName evidence="4">Acetyltransferase</fullName>
    </submittedName>
</protein>
<dbReference type="OrthoDB" id="9087497at2"/>
<dbReference type="InterPro" id="IPR000182">
    <property type="entry name" value="GNAT_dom"/>
</dbReference>
<accession>A0A2S7X490</accession>
<dbReference type="GO" id="GO:0046677">
    <property type="term" value="P:response to antibiotic"/>
    <property type="evidence" value="ECO:0007669"/>
    <property type="project" value="UniProtKB-KW"/>
</dbReference>
<comment type="pathway">
    <text evidence="1">Siderophore biosynthesis.</text>
</comment>
<dbReference type="Gene3D" id="3.40.630.30">
    <property type="match status" value="1"/>
</dbReference>
<dbReference type="SMART" id="SM01006">
    <property type="entry name" value="AlcB"/>
    <property type="match status" value="1"/>
</dbReference>
<comment type="caution">
    <text evidence="4">The sequence shown here is derived from an EMBL/GenBank/DDBJ whole genome shotgun (WGS) entry which is preliminary data.</text>
</comment>
<dbReference type="GO" id="GO:0016410">
    <property type="term" value="F:N-acyltransferase activity"/>
    <property type="evidence" value="ECO:0007669"/>
    <property type="project" value="TreeGrafter"/>
</dbReference>
<organism evidence="4 5">
    <name type="scientific">Aliivibrio sifiae</name>
    <dbReference type="NCBI Taxonomy" id="566293"/>
    <lineage>
        <taxon>Bacteria</taxon>
        <taxon>Pseudomonadati</taxon>
        <taxon>Pseudomonadota</taxon>
        <taxon>Gammaproteobacteria</taxon>
        <taxon>Vibrionales</taxon>
        <taxon>Vibrionaceae</taxon>
        <taxon>Aliivibrio</taxon>
    </lineage>
</organism>
<dbReference type="PANTHER" id="PTHR31438">
    <property type="entry name" value="LYSINE N-ACYLTRANSFERASE C17G9.06C-RELATED"/>
    <property type="match status" value="1"/>
</dbReference>
<dbReference type="AlphaFoldDB" id="A0A2S7X490"/>
<dbReference type="InterPro" id="IPR016181">
    <property type="entry name" value="Acyl_CoA_acyltransferase"/>
</dbReference>
<keyword evidence="2" id="KW-0046">Antibiotic resistance</keyword>
<sequence length="303" mass="36099">MFNYKTLLLSLNANPTIAITLSKQDVEDSSLIAQCLKEIDHIFSTNKAVNELIIESEIPSQLTQSLPSLYKNSLLRQCFYQQTQPWHLHTPSTLFPWVEVQSLLQYRHHPVRPEMPTGKVYQRYDHNIDAEISFRLFDLDKDIERFTAWMNDPRVANFWEQAWSYEKLAEFIKDRLSDDHIIPLIGEFNGEPFGYVEAYWVSEDRLSPYYDVQPYDRGIHLLVGEQAFRGPDYFNCWMRAISHYLFVDDVRTQRIVLEPRADNQRLFNRIQEIGYKKCFEFNFPHKRSALMMLERKAFFTEQY</sequence>
<dbReference type="RefSeq" id="WP_105056381.1">
    <property type="nucleotide sequence ID" value="NZ_CAWNRT010000002.1"/>
</dbReference>
<dbReference type="GO" id="GO:0019290">
    <property type="term" value="P:siderophore biosynthetic process"/>
    <property type="evidence" value="ECO:0007669"/>
    <property type="project" value="InterPro"/>
</dbReference>
<evidence type="ECO:0000256" key="1">
    <source>
        <dbReference type="ARBA" id="ARBA00004924"/>
    </source>
</evidence>
<dbReference type="SUPFAM" id="SSF55729">
    <property type="entry name" value="Acyl-CoA N-acyltransferases (Nat)"/>
    <property type="match status" value="1"/>
</dbReference>
<dbReference type="PROSITE" id="PS51186">
    <property type="entry name" value="GNAT"/>
    <property type="match status" value="1"/>
</dbReference>
<dbReference type="Pfam" id="PF13523">
    <property type="entry name" value="Acetyltransf_8"/>
    <property type="match status" value="1"/>
</dbReference>
<dbReference type="Proteomes" id="UP000239263">
    <property type="component" value="Unassembled WGS sequence"/>
</dbReference>
<gene>
    <name evidence="4" type="ORF">BTO22_16170</name>
</gene>
<evidence type="ECO:0000313" key="4">
    <source>
        <dbReference type="EMBL" id="PQJ85013.1"/>
    </source>
</evidence>
<evidence type="ECO:0000256" key="2">
    <source>
        <dbReference type="ARBA" id="ARBA00023251"/>
    </source>
</evidence>
<feature type="domain" description="N-acetyltransferase" evidence="3">
    <location>
        <begin position="132"/>
        <end position="296"/>
    </location>
</feature>
<proteinExistence type="predicted"/>
<evidence type="ECO:0000259" key="3">
    <source>
        <dbReference type="PROSITE" id="PS51186"/>
    </source>
</evidence>
<name>A0A2S7X490_9GAMM</name>
<evidence type="ECO:0000313" key="5">
    <source>
        <dbReference type="Proteomes" id="UP000239263"/>
    </source>
</evidence>